<gene>
    <name evidence="1" type="ORF">CCHR01_16817</name>
</gene>
<sequence length="73" mass="8443">MGRGMPWPGFWWSLKRYSCEISRFVYPRRSGLWSWLSLSLSLDCAHGRRQGWAGIQLVKQAVAGCRDLMLLGR</sequence>
<reference evidence="1" key="1">
    <citation type="submission" date="2023-01" db="EMBL/GenBank/DDBJ databases">
        <title>Colletotrichum chrysophilum M932 genome sequence.</title>
        <authorList>
            <person name="Baroncelli R."/>
        </authorList>
    </citation>
    <scope>NUCLEOTIDE SEQUENCE</scope>
    <source>
        <strain evidence="1">M932</strain>
    </source>
</reference>
<evidence type="ECO:0000313" key="1">
    <source>
        <dbReference type="EMBL" id="KAK1840566.1"/>
    </source>
</evidence>
<comment type="caution">
    <text evidence="1">The sequence shown here is derived from an EMBL/GenBank/DDBJ whole genome shotgun (WGS) entry which is preliminary data.</text>
</comment>
<dbReference type="AlphaFoldDB" id="A0AAD9A329"/>
<organism evidence="1 2">
    <name type="scientific">Colletotrichum chrysophilum</name>
    <dbReference type="NCBI Taxonomy" id="1836956"/>
    <lineage>
        <taxon>Eukaryota</taxon>
        <taxon>Fungi</taxon>
        <taxon>Dikarya</taxon>
        <taxon>Ascomycota</taxon>
        <taxon>Pezizomycotina</taxon>
        <taxon>Sordariomycetes</taxon>
        <taxon>Hypocreomycetidae</taxon>
        <taxon>Glomerellales</taxon>
        <taxon>Glomerellaceae</taxon>
        <taxon>Colletotrichum</taxon>
        <taxon>Colletotrichum gloeosporioides species complex</taxon>
    </lineage>
</organism>
<evidence type="ECO:0000313" key="2">
    <source>
        <dbReference type="Proteomes" id="UP001243330"/>
    </source>
</evidence>
<accession>A0AAD9A329</accession>
<proteinExistence type="predicted"/>
<protein>
    <submittedName>
        <fullName evidence="1">Uncharacterized protein</fullName>
    </submittedName>
</protein>
<dbReference type="Proteomes" id="UP001243330">
    <property type="component" value="Unassembled WGS sequence"/>
</dbReference>
<name>A0AAD9A329_9PEZI</name>
<dbReference type="EMBL" id="JAQOWY010000550">
    <property type="protein sequence ID" value="KAK1840566.1"/>
    <property type="molecule type" value="Genomic_DNA"/>
</dbReference>
<keyword evidence="2" id="KW-1185">Reference proteome</keyword>